<gene>
    <name evidence="2" type="ORF">AWM70_02740</name>
</gene>
<feature type="compositionally biased region" description="Polar residues" evidence="1">
    <location>
        <begin position="147"/>
        <end position="161"/>
    </location>
</feature>
<organism evidence="2 3">
    <name type="scientific">Paenibacillus yonginensis</name>
    <dbReference type="NCBI Taxonomy" id="1462996"/>
    <lineage>
        <taxon>Bacteria</taxon>
        <taxon>Bacillati</taxon>
        <taxon>Bacillota</taxon>
        <taxon>Bacilli</taxon>
        <taxon>Bacillales</taxon>
        <taxon>Paenibacillaceae</taxon>
        <taxon>Paenibacillus</taxon>
    </lineage>
</organism>
<accession>A0A1B1MWU0</accession>
<dbReference type="OrthoDB" id="118405at2"/>
<dbReference type="Proteomes" id="UP000092573">
    <property type="component" value="Chromosome"/>
</dbReference>
<sequence>MSKKWVGVFAEPKDVRATIDELKQHGFADDQLSVVTHYQTGIPMDEEVAGIQVFEIGGSNADQALSPFTGLDLPDKEAGIYEEHMKQGRLLLIADDLGRETGEVYQIFQQHHAVHSNYHEDGELTGEERFYGAQSNADTYYGDQHASLGQQTGQENRQGQR</sequence>
<dbReference type="KEGG" id="pyg:AWM70_02740"/>
<dbReference type="AlphaFoldDB" id="A0A1B1MWU0"/>
<proteinExistence type="predicted"/>
<name>A0A1B1MWU0_9BACL</name>
<evidence type="ECO:0000313" key="2">
    <source>
        <dbReference type="EMBL" id="ANS73625.1"/>
    </source>
</evidence>
<protein>
    <submittedName>
        <fullName evidence="2">Uncharacterized protein</fullName>
    </submittedName>
</protein>
<reference evidence="2 3" key="1">
    <citation type="submission" date="2016-01" db="EMBL/GenBank/DDBJ databases">
        <title>Complete Genome Sequence of Paenibacillus yonginensis DCY84, a novel Plant Growth-Promoting Bacteria with Elicitation of Induced Systemic Resistance.</title>
        <authorList>
            <person name="Kim Y.J."/>
            <person name="Yang D.C."/>
            <person name="Sukweenadhi J."/>
        </authorList>
    </citation>
    <scope>NUCLEOTIDE SEQUENCE [LARGE SCALE GENOMIC DNA]</scope>
    <source>
        <strain evidence="2 3">DCY84</strain>
    </source>
</reference>
<keyword evidence="3" id="KW-1185">Reference proteome</keyword>
<dbReference type="EMBL" id="CP014167">
    <property type="protein sequence ID" value="ANS73625.1"/>
    <property type="molecule type" value="Genomic_DNA"/>
</dbReference>
<evidence type="ECO:0000256" key="1">
    <source>
        <dbReference type="SAM" id="MobiDB-lite"/>
    </source>
</evidence>
<feature type="region of interest" description="Disordered" evidence="1">
    <location>
        <begin position="129"/>
        <end position="161"/>
    </location>
</feature>
<dbReference type="RefSeq" id="WP_068694150.1">
    <property type="nucleotide sequence ID" value="NZ_CP014167.1"/>
</dbReference>
<evidence type="ECO:0000313" key="3">
    <source>
        <dbReference type="Proteomes" id="UP000092573"/>
    </source>
</evidence>
<dbReference type="STRING" id="1462996.AWM70_02740"/>